<dbReference type="EMBL" id="JAVHUY010000003">
    <property type="protein sequence ID" value="MDQ7903688.1"/>
    <property type="molecule type" value="Genomic_DNA"/>
</dbReference>
<keyword evidence="3" id="KW-1185">Reference proteome</keyword>
<evidence type="ECO:0000256" key="1">
    <source>
        <dbReference type="SAM" id="Phobius"/>
    </source>
</evidence>
<gene>
    <name evidence="2" type="ORF">RB614_04050</name>
</gene>
<name>A0ABU0Z9G8_9ACTN</name>
<organism evidence="2 3">
    <name type="scientific">Phytohabitans maris</name>
    <dbReference type="NCBI Taxonomy" id="3071409"/>
    <lineage>
        <taxon>Bacteria</taxon>
        <taxon>Bacillati</taxon>
        <taxon>Actinomycetota</taxon>
        <taxon>Actinomycetes</taxon>
        <taxon>Micromonosporales</taxon>
        <taxon>Micromonosporaceae</taxon>
    </lineage>
</organism>
<dbReference type="RefSeq" id="WP_308710964.1">
    <property type="nucleotide sequence ID" value="NZ_JAVHUY010000003.1"/>
</dbReference>
<keyword evidence="1" id="KW-0812">Transmembrane</keyword>
<proteinExistence type="predicted"/>
<feature type="transmembrane region" description="Helical" evidence="1">
    <location>
        <begin position="42"/>
        <end position="60"/>
    </location>
</feature>
<sequence>MSGSDRGLQVERTALAWTRTAAVAAADAVLLARLGVHIGDPLLLLAAATATVLALAAVRARRSRLEPAARSSTPTAAPARLLTVAGLVAVCGLLALATLLIAPPGP</sequence>
<evidence type="ECO:0008006" key="4">
    <source>
        <dbReference type="Google" id="ProtNLM"/>
    </source>
</evidence>
<accession>A0ABU0Z9G8</accession>
<keyword evidence="1" id="KW-0472">Membrane</keyword>
<protein>
    <recommendedName>
        <fullName evidence="4">DUF202 domain-containing protein</fullName>
    </recommendedName>
</protein>
<reference evidence="2 3" key="1">
    <citation type="submission" date="2023-08" db="EMBL/GenBank/DDBJ databases">
        <title>Phytohabitans sansha sp. nov., isolated from marine sediment.</title>
        <authorList>
            <person name="Zhao Y."/>
            <person name="Yi K."/>
        </authorList>
    </citation>
    <scope>NUCLEOTIDE SEQUENCE [LARGE SCALE GENOMIC DNA]</scope>
    <source>
        <strain evidence="2 3">ZYX-F-186</strain>
    </source>
</reference>
<comment type="caution">
    <text evidence="2">The sequence shown here is derived from an EMBL/GenBank/DDBJ whole genome shotgun (WGS) entry which is preliminary data.</text>
</comment>
<evidence type="ECO:0000313" key="3">
    <source>
        <dbReference type="Proteomes" id="UP001230908"/>
    </source>
</evidence>
<feature type="transmembrane region" description="Helical" evidence="1">
    <location>
        <begin position="81"/>
        <end position="102"/>
    </location>
</feature>
<evidence type="ECO:0000313" key="2">
    <source>
        <dbReference type="EMBL" id="MDQ7903688.1"/>
    </source>
</evidence>
<keyword evidence="1" id="KW-1133">Transmembrane helix</keyword>
<dbReference type="Proteomes" id="UP001230908">
    <property type="component" value="Unassembled WGS sequence"/>
</dbReference>